<proteinExistence type="predicted"/>
<keyword evidence="10" id="KW-1185">Reference proteome</keyword>
<feature type="transmembrane region" description="Helical" evidence="6">
    <location>
        <begin position="73"/>
        <end position="91"/>
    </location>
</feature>
<comment type="caution">
    <text evidence="9">The sequence shown here is derived from an EMBL/GenBank/DDBJ whole genome shotgun (WGS) entry which is preliminary data.</text>
</comment>
<keyword evidence="2" id="KW-1003">Cell membrane</keyword>
<feature type="domain" description="DUF4131" evidence="8">
    <location>
        <begin position="95"/>
        <end position="252"/>
    </location>
</feature>
<gene>
    <name evidence="9" type="ORF">CWS72_04205</name>
</gene>
<feature type="transmembrane region" description="Helical" evidence="6">
    <location>
        <begin position="505"/>
        <end position="526"/>
    </location>
</feature>
<protein>
    <submittedName>
        <fullName evidence="9">Metal-binding protein</fullName>
    </submittedName>
</protein>
<evidence type="ECO:0000313" key="9">
    <source>
        <dbReference type="EMBL" id="PKU25775.1"/>
    </source>
</evidence>
<accession>A0A2N3PZF8</accession>
<feature type="transmembrane region" description="Helical" evidence="6">
    <location>
        <begin position="323"/>
        <end position="345"/>
    </location>
</feature>
<dbReference type="EMBL" id="PIUM01000003">
    <property type="protein sequence ID" value="PKU25775.1"/>
    <property type="molecule type" value="Genomic_DNA"/>
</dbReference>
<sequence>MIYVLNWIGQFVWPFECRISRATLWACFLFGDDWKRKIGHLPNPRVVAARAKTMEEGGSGGITALLQAERERWILWSPVALGSGIALYFALPCEPWRWVGPLLLGLCLSTGIAVRRRPPWLPALAFVFALAGLGFTLAGERSRAVAAPVLSHPTQAISIVARITEVEPLEQGVHRFVLDRVTWPELRGTGPLPVRLRVRLRESGGEWRPGQRVALRVVLMPPPAPASPGAYDFSRQAWFLGIGAVGYAAGPPRLLPDADQGEGWERIRLFIAGVRRDLTERIVAAVENGGLARGVGWVAAALITAERGPVSPDLLQAYRDAGLAHILVIAGMHMSMVAGLVFMAIRGGLAMIPWIALRYPIKKWTAGGALLITFCYLIISGAPVPTQRAFMMNGIVLVAILFDREAISLRSITWAALLILLLRPEALMGASFQMSFAAVYGLIAGYEAIGPAFGRWRARHRGRWSTPFFYVAGILLTTQIAGTATAFYTIFHFNRYATYGLLGNFLAVPVVGFWVMPAALLAFCLMPFGLDAWAWWLMGRGIVAVSDIAQWVSALPGASVDLPAMPVSALVLFTLGGFWLLLWRRRWRLWGLAGMAAAIALYALHRPPDVLIAPSGLMMAGRDGDGRLLFSRTRSEKMLRETWVRQAGQGTAAVFWRDGSKNVMTCDGTGCVYRREAHLLAFLSRPERLPGADCRGGEVVIVAAPVARDVCPGGGRLIDGDALRRGGTHAFWLDAEGWRIETVDDWQGARPWNHIRTPIGGEDASAAASFD</sequence>
<name>A0A2N3PZF8_9PROT</name>
<feature type="domain" description="ComEC/Rec2-related protein" evidence="7">
    <location>
        <begin position="302"/>
        <end position="586"/>
    </location>
</feature>
<evidence type="ECO:0000256" key="3">
    <source>
        <dbReference type="ARBA" id="ARBA00022692"/>
    </source>
</evidence>
<dbReference type="AlphaFoldDB" id="A0A2N3PZF8"/>
<feature type="transmembrane region" description="Helical" evidence="6">
    <location>
        <begin position="434"/>
        <end position="456"/>
    </location>
</feature>
<feature type="transmembrane region" description="Helical" evidence="6">
    <location>
        <begin position="589"/>
        <end position="605"/>
    </location>
</feature>
<dbReference type="PANTHER" id="PTHR30619:SF1">
    <property type="entry name" value="RECOMBINATION PROTEIN 2"/>
    <property type="match status" value="1"/>
</dbReference>
<feature type="transmembrane region" description="Helical" evidence="6">
    <location>
        <begin position="468"/>
        <end position="493"/>
    </location>
</feature>
<feature type="transmembrane region" description="Helical" evidence="6">
    <location>
        <begin position="564"/>
        <end position="582"/>
    </location>
</feature>
<feature type="transmembrane region" description="Helical" evidence="6">
    <location>
        <begin position="396"/>
        <end position="422"/>
    </location>
</feature>
<evidence type="ECO:0000259" key="7">
    <source>
        <dbReference type="Pfam" id="PF03772"/>
    </source>
</evidence>
<evidence type="ECO:0000256" key="1">
    <source>
        <dbReference type="ARBA" id="ARBA00004651"/>
    </source>
</evidence>
<keyword evidence="5 6" id="KW-0472">Membrane</keyword>
<organism evidence="9 10">
    <name type="scientific">Telmatospirillum siberiense</name>
    <dbReference type="NCBI Taxonomy" id="382514"/>
    <lineage>
        <taxon>Bacteria</taxon>
        <taxon>Pseudomonadati</taxon>
        <taxon>Pseudomonadota</taxon>
        <taxon>Alphaproteobacteria</taxon>
        <taxon>Rhodospirillales</taxon>
        <taxon>Rhodospirillaceae</taxon>
        <taxon>Telmatospirillum</taxon>
    </lineage>
</organism>
<dbReference type="PANTHER" id="PTHR30619">
    <property type="entry name" value="DNA INTERNALIZATION/COMPETENCE PROTEIN COMEC/REC2"/>
    <property type="match status" value="1"/>
</dbReference>
<dbReference type="InterPro" id="IPR025405">
    <property type="entry name" value="DUF4131"/>
</dbReference>
<dbReference type="Proteomes" id="UP000233293">
    <property type="component" value="Unassembled WGS sequence"/>
</dbReference>
<keyword evidence="4 6" id="KW-1133">Transmembrane helix</keyword>
<evidence type="ECO:0000256" key="4">
    <source>
        <dbReference type="ARBA" id="ARBA00022989"/>
    </source>
</evidence>
<evidence type="ECO:0000256" key="2">
    <source>
        <dbReference type="ARBA" id="ARBA00022475"/>
    </source>
</evidence>
<evidence type="ECO:0000259" key="8">
    <source>
        <dbReference type="Pfam" id="PF13567"/>
    </source>
</evidence>
<dbReference type="GO" id="GO:0005886">
    <property type="term" value="C:plasma membrane"/>
    <property type="evidence" value="ECO:0007669"/>
    <property type="project" value="UniProtKB-SubCell"/>
</dbReference>
<dbReference type="NCBIfam" id="TIGR00360">
    <property type="entry name" value="ComEC_N-term"/>
    <property type="match status" value="1"/>
</dbReference>
<dbReference type="Pfam" id="PF03772">
    <property type="entry name" value="Competence"/>
    <property type="match status" value="1"/>
</dbReference>
<feature type="transmembrane region" description="Helical" evidence="6">
    <location>
        <begin position="533"/>
        <end position="552"/>
    </location>
</feature>
<dbReference type="Pfam" id="PF13567">
    <property type="entry name" value="DUF4131"/>
    <property type="match status" value="1"/>
</dbReference>
<evidence type="ECO:0000256" key="5">
    <source>
        <dbReference type="ARBA" id="ARBA00023136"/>
    </source>
</evidence>
<feature type="transmembrane region" description="Helical" evidence="6">
    <location>
        <begin position="365"/>
        <end position="384"/>
    </location>
</feature>
<comment type="subcellular location">
    <subcellularLocation>
        <location evidence="1">Cell membrane</location>
        <topology evidence="1">Multi-pass membrane protein</topology>
    </subcellularLocation>
</comment>
<feature type="transmembrane region" description="Helical" evidence="6">
    <location>
        <begin position="120"/>
        <end position="138"/>
    </location>
</feature>
<dbReference type="InterPro" id="IPR052159">
    <property type="entry name" value="Competence_DNA_uptake"/>
</dbReference>
<evidence type="ECO:0000313" key="10">
    <source>
        <dbReference type="Proteomes" id="UP000233293"/>
    </source>
</evidence>
<reference evidence="10" key="1">
    <citation type="submission" date="2017-12" db="EMBL/GenBank/DDBJ databases">
        <title>Draft genome sequence of Telmatospirillum siberiense 26-4b1T, an acidotolerant peatland alphaproteobacterium potentially involved in sulfur cycling.</title>
        <authorList>
            <person name="Hausmann B."/>
            <person name="Pjevac P."/>
            <person name="Schreck K."/>
            <person name="Herbold C.W."/>
            <person name="Daims H."/>
            <person name="Wagner M."/>
            <person name="Pester M."/>
            <person name="Loy A."/>
        </authorList>
    </citation>
    <scope>NUCLEOTIDE SEQUENCE [LARGE SCALE GENOMIC DNA]</scope>
    <source>
        <strain evidence="10">26-4b1</strain>
    </source>
</reference>
<keyword evidence="3 6" id="KW-0812">Transmembrane</keyword>
<dbReference type="InterPro" id="IPR004477">
    <property type="entry name" value="ComEC_N"/>
</dbReference>
<evidence type="ECO:0000256" key="6">
    <source>
        <dbReference type="SAM" id="Phobius"/>
    </source>
</evidence>